<accession>A0A3S4W5C6</accession>
<organism evidence="3 5">
    <name type="scientific">Kaistella antarctica</name>
    <dbReference type="NCBI Taxonomy" id="266748"/>
    <lineage>
        <taxon>Bacteria</taxon>
        <taxon>Pseudomonadati</taxon>
        <taxon>Bacteroidota</taxon>
        <taxon>Flavobacteriia</taxon>
        <taxon>Flavobacteriales</taxon>
        <taxon>Weeksellaceae</taxon>
        <taxon>Chryseobacterium group</taxon>
        <taxon>Kaistella</taxon>
    </lineage>
</organism>
<gene>
    <name evidence="2" type="ORF">HY04_05945</name>
    <name evidence="3" type="ORF">NCTC13489_02203</name>
</gene>
<protein>
    <submittedName>
        <fullName evidence="3">Uncharacterized protein</fullName>
    </submittedName>
</protein>
<dbReference type="EMBL" id="LR134441">
    <property type="protein sequence ID" value="VEI00623.1"/>
    <property type="molecule type" value="Genomic_DNA"/>
</dbReference>
<evidence type="ECO:0000313" key="3">
    <source>
        <dbReference type="EMBL" id="VEI00623.1"/>
    </source>
</evidence>
<evidence type="ECO:0000313" key="5">
    <source>
        <dbReference type="Proteomes" id="UP000270036"/>
    </source>
</evidence>
<dbReference type="AlphaFoldDB" id="A0A3S4W5C6"/>
<evidence type="ECO:0000256" key="1">
    <source>
        <dbReference type="SAM" id="Phobius"/>
    </source>
</evidence>
<proteinExistence type="predicted"/>
<evidence type="ECO:0000313" key="4">
    <source>
        <dbReference type="Proteomes" id="UP000028349"/>
    </source>
</evidence>
<dbReference type="OrthoDB" id="1274726at2"/>
<reference evidence="2 4" key="1">
    <citation type="submission" date="2014-07" db="EMBL/GenBank/DDBJ databases">
        <authorList>
            <person name="Pisani N.G."/>
            <person name="Newman J.D."/>
        </authorList>
    </citation>
    <scope>NUCLEOTIDE SEQUENCE [LARGE SCALE GENOMIC DNA]</scope>
    <source>
        <strain evidence="2 4">LMG 24720</strain>
    </source>
</reference>
<evidence type="ECO:0000313" key="2">
    <source>
        <dbReference type="EMBL" id="KEY18065.1"/>
    </source>
</evidence>
<keyword evidence="4" id="KW-1185">Reference proteome</keyword>
<dbReference type="STRING" id="266748.HY04_05945"/>
<sequence>MSAKTTIIVAGSLGLIISLGLIGVRRFLRKKAKEYEDYYSDFHRHHVYGKRDDSNEGVEFIAVQ</sequence>
<reference evidence="3 5" key="2">
    <citation type="submission" date="2018-12" db="EMBL/GenBank/DDBJ databases">
        <authorList>
            <consortium name="Pathogen Informatics"/>
        </authorList>
    </citation>
    <scope>NUCLEOTIDE SEQUENCE [LARGE SCALE GENOMIC DNA]</scope>
    <source>
        <strain evidence="3 5">NCTC13489</strain>
    </source>
</reference>
<keyword evidence="1" id="KW-0472">Membrane</keyword>
<dbReference type="Proteomes" id="UP000270036">
    <property type="component" value="Chromosome"/>
</dbReference>
<feature type="transmembrane region" description="Helical" evidence="1">
    <location>
        <begin position="6"/>
        <end position="24"/>
    </location>
</feature>
<dbReference type="KEGG" id="cant:NCTC13489_02203"/>
<dbReference type="EMBL" id="JPEP01000002">
    <property type="protein sequence ID" value="KEY18065.1"/>
    <property type="molecule type" value="Genomic_DNA"/>
</dbReference>
<keyword evidence="1" id="KW-0812">Transmembrane</keyword>
<name>A0A3S4W5C6_9FLAO</name>
<dbReference type="Proteomes" id="UP000028349">
    <property type="component" value="Unassembled WGS sequence"/>
</dbReference>
<keyword evidence="1" id="KW-1133">Transmembrane helix</keyword>
<dbReference type="RefSeq" id="WP_034718104.1">
    <property type="nucleotide sequence ID" value="NZ_FOIX01000001.1"/>
</dbReference>